<reference evidence="2" key="1">
    <citation type="submission" date="2022-11" db="UniProtKB">
        <authorList>
            <consortium name="WormBaseParasite"/>
        </authorList>
    </citation>
    <scope>IDENTIFICATION</scope>
</reference>
<keyword evidence="1" id="KW-1185">Reference proteome</keyword>
<evidence type="ECO:0000313" key="2">
    <source>
        <dbReference type="WBParaSite" id="PDA_v2.g25081.t1"/>
    </source>
</evidence>
<protein>
    <submittedName>
        <fullName evidence="2">Uncharacterized protein</fullName>
    </submittedName>
</protein>
<evidence type="ECO:0000313" key="1">
    <source>
        <dbReference type="Proteomes" id="UP000887578"/>
    </source>
</evidence>
<dbReference type="Proteomes" id="UP000887578">
    <property type="component" value="Unplaced"/>
</dbReference>
<sequence length="452" mass="53166">MCKKYGYKLGRSLSNNDPLTNNKTTATKTNCQRKIIKKPEYEFVEVFQNGMKKTRLIVYTGEEKKFCYEYFWDQHKNRYHCCGCIRKSVRAAIYNFNTENEYIMLINNNHICQPREYDSLKLFERQKIIQKPDFEIQTIMKNGSEKRTLVVFVPGNRKMCNKYLSRNFSQQHFYCSRCHNKRHSVIARLCQDSDETDEYVVLGEETHICEPKPYVSAKSSQELIIDSNGFMFIPKPNGQSRIFVFNPKNRNMGYELSETKNSFYMCLGCHQKRKSVIAKLCQKDTGEFYIRMGPNQKHVCQFRKCHLEKFEENLIYPPNFIFYSKKTKRPHLILYSSEDQKFCYDFRCCANNFFYCKGCLKFKHNVSVKVCQALDGTEFLRNGTFEHKCTPVELKSILNSGIKILKKSGLTLDGKESEMNGKNSIFVEPDKHVFIKKEEEEDSSVFTELSLT</sequence>
<organism evidence="1 2">
    <name type="scientific">Panagrolaimus davidi</name>
    <dbReference type="NCBI Taxonomy" id="227884"/>
    <lineage>
        <taxon>Eukaryota</taxon>
        <taxon>Metazoa</taxon>
        <taxon>Ecdysozoa</taxon>
        <taxon>Nematoda</taxon>
        <taxon>Chromadorea</taxon>
        <taxon>Rhabditida</taxon>
        <taxon>Tylenchina</taxon>
        <taxon>Panagrolaimomorpha</taxon>
        <taxon>Panagrolaimoidea</taxon>
        <taxon>Panagrolaimidae</taxon>
        <taxon>Panagrolaimus</taxon>
    </lineage>
</organism>
<dbReference type="WBParaSite" id="PDA_v2.g25081.t1">
    <property type="protein sequence ID" value="PDA_v2.g25081.t1"/>
    <property type="gene ID" value="PDA_v2.g25081"/>
</dbReference>
<accession>A0A914Q7S3</accession>
<proteinExistence type="predicted"/>
<name>A0A914Q7S3_9BILA</name>
<dbReference type="AlphaFoldDB" id="A0A914Q7S3"/>